<dbReference type="Proteomes" id="UP000295793">
    <property type="component" value="Unassembled WGS sequence"/>
</dbReference>
<reference evidence="6 7" key="1">
    <citation type="submission" date="2019-03" db="EMBL/GenBank/DDBJ databases">
        <title>Genomic Encyclopedia of Archaeal and Bacterial Type Strains, Phase II (KMG-II): from individual species to whole genera.</title>
        <authorList>
            <person name="Goeker M."/>
        </authorList>
    </citation>
    <scope>NUCLEOTIDE SEQUENCE [LARGE SCALE GENOMIC DNA]</scope>
    <source>
        <strain evidence="6 7">DSM 15388</strain>
    </source>
</reference>
<gene>
    <name evidence="6" type="ORF">BCF53_12619</name>
</gene>
<dbReference type="PANTHER" id="PTHR30329:SF21">
    <property type="entry name" value="LIPOPROTEIN YIAD-RELATED"/>
    <property type="match status" value="1"/>
</dbReference>
<proteinExistence type="predicted"/>
<dbReference type="OrthoDB" id="9782229at2"/>
<dbReference type="CDD" id="cd07185">
    <property type="entry name" value="OmpA_C-like"/>
    <property type="match status" value="1"/>
</dbReference>
<dbReference type="PANTHER" id="PTHR30329">
    <property type="entry name" value="STATOR ELEMENT OF FLAGELLAR MOTOR COMPLEX"/>
    <property type="match status" value="1"/>
</dbReference>
<dbReference type="PROSITE" id="PS51257">
    <property type="entry name" value="PROKAR_LIPOPROTEIN"/>
    <property type="match status" value="1"/>
</dbReference>
<dbReference type="RefSeq" id="WP_132703955.1">
    <property type="nucleotide sequence ID" value="NZ_SLZR01000026.1"/>
</dbReference>
<evidence type="ECO:0000259" key="5">
    <source>
        <dbReference type="PROSITE" id="PS51123"/>
    </source>
</evidence>
<dbReference type="PRINTS" id="PR01021">
    <property type="entry name" value="OMPADOMAIN"/>
</dbReference>
<name>A0A4R3HUL3_9GAMM</name>
<dbReference type="Pfam" id="PF00691">
    <property type="entry name" value="OmpA"/>
    <property type="match status" value="1"/>
</dbReference>
<dbReference type="PROSITE" id="PS51123">
    <property type="entry name" value="OMPA_2"/>
    <property type="match status" value="1"/>
</dbReference>
<organism evidence="6 7">
    <name type="scientific">Reinekea marinisedimentorum</name>
    <dbReference type="NCBI Taxonomy" id="230495"/>
    <lineage>
        <taxon>Bacteria</taxon>
        <taxon>Pseudomonadati</taxon>
        <taxon>Pseudomonadota</taxon>
        <taxon>Gammaproteobacteria</taxon>
        <taxon>Oceanospirillales</taxon>
        <taxon>Saccharospirillaceae</taxon>
        <taxon>Reinekea</taxon>
    </lineage>
</organism>
<keyword evidence="7" id="KW-1185">Reference proteome</keyword>
<dbReference type="AlphaFoldDB" id="A0A4R3HUL3"/>
<dbReference type="EMBL" id="SLZR01000026">
    <property type="protein sequence ID" value="TCS36173.1"/>
    <property type="molecule type" value="Genomic_DNA"/>
</dbReference>
<protein>
    <submittedName>
        <fullName evidence="6">Outer membrane protein OmpA-like peptidoglycan-associated protein</fullName>
    </submittedName>
</protein>
<sequence length="203" mass="22482">MRLFLISAFIFSVSACSSLYEISSMPDNVEDYPQRVGLEDEDSDGVIDAREQCPDSVPGADVGNYGCGDQGVEQLDISLELGFANDSAELVEGDVEKIAVLAHYMQQFPMVRATLEGHTSKVGSEEYNIRLGMARAGAVRDVLVNVYGIESERIDVTSYGFQRLKVFGETESSHASNRRVQAYSEPFEIKFDVLRWTVYTPGK</sequence>
<feature type="domain" description="OmpA-like" evidence="5">
    <location>
        <begin position="70"/>
        <end position="188"/>
    </location>
</feature>
<evidence type="ECO:0000256" key="1">
    <source>
        <dbReference type="ARBA" id="ARBA00004442"/>
    </source>
</evidence>
<evidence type="ECO:0000256" key="2">
    <source>
        <dbReference type="ARBA" id="ARBA00023136"/>
    </source>
</evidence>
<dbReference type="SUPFAM" id="SSF103088">
    <property type="entry name" value="OmpA-like"/>
    <property type="match status" value="1"/>
</dbReference>
<comment type="caution">
    <text evidence="6">The sequence shown here is derived from an EMBL/GenBank/DDBJ whole genome shotgun (WGS) entry which is preliminary data.</text>
</comment>
<dbReference type="InterPro" id="IPR036737">
    <property type="entry name" value="OmpA-like_sf"/>
</dbReference>
<dbReference type="InterPro" id="IPR006664">
    <property type="entry name" value="OMP_bac"/>
</dbReference>
<keyword evidence="2 4" id="KW-0472">Membrane</keyword>
<evidence type="ECO:0000313" key="6">
    <source>
        <dbReference type="EMBL" id="TCS36173.1"/>
    </source>
</evidence>
<dbReference type="InterPro" id="IPR006665">
    <property type="entry name" value="OmpA-like"/>
</dbReference>
<comment type="subcellular location">
    <subcellularLocation>
        <location evidence="1">Cell outer membrane</location>
    </subcellularLocation>
</comment>
<dbReference type="Gene3D" id="3.30.1330.60">
    <property type="entry name" value="OmpA-like domain"/>
    <property type="match status" value="1"/>
</dbReference>
<dbReference type="GO" id="GO:0009279">
    <property type="term" value="C:cell outer membrane"/>
    <property type="evidence" value="ECO:0007669"/>
    <property type="project" value="UniProtKB-SubCell"/>
</dbReference>
<dbReference type="InterPro" id="IPR050330">
    <property type="entry name" value="Bact_OuterMem_StrucFunc"/>
</dbReference>
<evidence type="ECO:0000313" key="7">
    <source>
        <dbReference type="Proteomes" id="UP000295793"/>
    </source>
</evidence>
<accession>A0A4R3HUL3</accession>
<evidence type="ECO:0000256" key="4">
    <source>
        <dbReference type="PROSITE-ProRule" id="PRU00473"/>
    </source>
</evidence>
<evidence type="ECO:0000256" key="3">
    <source>
        <dbReference type="ARBA" id="ARBA00023237"/>
    </source>
</evidence>
<keyword evidence="3" id="KW-0998">Cell outer membrane</keyword>